<dbReference type="STRING" id="1122991.GCA_000613445_00622"/>
<evidence type="ECO:0000313" key="2">
    <source>
        <dbReference type="Proteomes" id="UP000248314"/>
    </source>
</evidence>
<gene>
    <name evidence="1" type="ORF">EJ73_02513</name>
</gene>
<organism evidence="1 2">
    <name type="scientific">Hoylesella shahii DSM 15611 = JCM 12083</name>
    <dbReference type="NCBI Taxonomy" id="1122991"/>
    <lineage>
        <taxon>Bacteria</taxon>
        <taxon>Pseudomonadati</taxon>
        <taxon>Bacteroidota</taxon>
        <taxon>Bacteroidia</taxon>
        <taxon>Bacteroidales</taxon>
        <taxon>Prevotellaceae</taxon>
        <taxon>Hoylesella</taxon>
    </lineage>
</organism>
<dbReference type="RefSeq" id="WP_110370493.1">
    <property type="nucleotide sequence ID" value="NZ_QJJX01000043.1"/>
</dbReference>
<comment type="caution">
    <text evidence="1">The sequence shown here is derived from an EMBL/GenBank/DDBJ whole genome shotgun (WGS) entry which is preliminary data.</text>
</comment>
<name>A0A318HPU5_9BACT</name>
<evidence type="ECO:0000313" key="1">
    <source>
        <dbReference type="EMBL" id="PXX18974.1"/>
    </source>
</evidence>
<proteinExistence type="predicted"/>
<protein>
    <submittedName>
        <fullName evidence="1">Uncharacterized protein</fullName>
    </submittedName>
</protein>
<dbReference type="AlphaFoldDB" id="A0A318HPU5"/>
<accession>A0A318HPU5</accession>
<dbReference type="EMBL" id="QJJX01000043">
    <property type="protein sequence ID" value="PXX18974.1"/>
    <property type="molecule type" value="Genomic_DNA"/>
</dbReference>
<sequence>MEIVIRRIEQGVVKMLLFPFDREEPLELLACGLCKGKVIGSLVRLKYSQEEVEALLCEYMACPTDKAAKQAFDGLMAYRRECEVEAEKLMEEYKKLQT</sequence>
<dbReference type="Proteomes" id="UP000248314">
    <property type="component" value="Unassembled WGS sequence"/>
</dbReference>
<reference evidence="1 2" key="1">
    <citation type="submission" date="2018-05" db="EMBL/GenBank/DDBJ databases">
        <title>Genomic Encyclopedia of Type Strains, Phase I: the one thousand microbial genomes (KMG-I) project.</title>
        <authorList>
            <person name="Kyrpides N."/>
        </authorList>
    </citation>
    <scope>NUCLEOTIDE SEQUENCE [LARGE SCALE GENOMIC DNA]</scope>
    <source>
        <strain evidence="1 2">DSM 15611</strain>
    </source>
</reference>
<keyword evidence="2" id="KW-1185">Reference proteome</keyword>